<dbReference type="EMBL" id="MNCJ02000331">
    <property type="protein sequence ID" value="KAF5758986.1"/>
    <property type="molecule type" value="Genomic_DNA"/>
</dbReference>
<dbReference type="GO" id="GO:0020037">
    <property type="term" value="F:heme binding"/>
    <property type="evidence" value="ECO:0007669"/>
    <property type="project" value="InterPro"/>
</dbReference>
<dbReference type="AlphaFoldDB" id="A0A9K3DP64"/>
<dbReference type="SUPFAM" id="SSF48264">
    <property type="entry name" value="Cytochrome P450"/>
    <property type="match status" value="1"/>
</dbReference>
<feature type="transmembrane region" description="Helical" evidence="6">
    <location>
        <begin position="103"/>
        <end position="123"/>
    </location>
</feature>
<dbReference type="Gramene" id="mRNA:HanXRQr2_Chr16g0735771">
    <property type="protein sequence ID" value="CDS:HanXRQr2_Chr16g0735771.1"/>
    <property type="gene ID" value="HanXRQr2_Chr16g0735771"/>
</dbReference>
<evidence type="ECO:0000313" key="8">
    <source>
        <dbReference type="Proteomes" id="UP000215914"/>
    </source>
</evidence>
<dbReference type="InterPro" id="IPR050651">
    <property type="entry name" value="Plant_Cytochrome_P450_Monoox"/>
</dbReference>
<protein>
    <submittedName>
        <fullName evidence="7">Cytochrome P450 superfamily</fullName>
    </submittedName>
</protein>
<organism evidence="7 8">
    <name type="scientific">Helianthus annuus</name>
    <name type="common">Common sunflower</name>
    <dbReference type="NCBI Taxonomy" id="4232"/>
    <lineage>
        <taxon>Eukaryota</taxon>
        <taxon>Viridiplantae</taxon>
        <taxon>Streptophyta</taxon>
        <taxon>Embryophyta</taxon>
        <taxon>Tracheophyta</taxon>
        <taxon>Spermatophyta</taxon>
        <taxon>Magnoliopsida</taxon>
        <taxon>eudicotyledons</taxon>
        <taxon>Gunneridae</taxon>
        <taxon>Pentapetalae</taxon>
        <taxon>asterids</taxon>
        <taxon>campanulids</taxon>
        <taxon>Asterales</taxon>
        <taxon>Asteraceae</taxon>
        <taxon>Asteroideae</taxon>
        <taxon>Heliantheae alliance</taxon>
        <taxon>Heliantheae</taxon>
        <taxon>Helianthus</taxon>
    </lineage>
</organism>
<evidence type="ECO:0000256" key="1">
    <source>
        <dbReference type="ARBA" id="ARBA00022617"/>
    </source>
</evidence>
<keyword evidence="3" id="KW-0560">Oxidoreductase</keyword>
<keyword evidence="6" id="KW-1133">Transmembrane helix</keyword>
<reference evidence="7" key="2">
    <citation type="submission" date="2020-06" db="EMBL/GenBank/DDBJ databases">
        <title>Helianthus annuus Genome sequencing and assembly Release 2.</title>
        <authorList>
            <person name="Gouzy J."/>
            <person name="Langlade N."/>
            <person name="Munos S."/>
        </authorList>
    </citation>
    <scope>NUCLEOTIDE SEQUENCE</scope>
    <source>
        <tissue evidence="7">Leaves</tissue>
    </source>
</reference>
<dbReference type="Proteomes" id="UP000215914">
    <property type="component" value="Unassembled WGS sequence"/>
</dbReference>
<reference evidence="7" key="1">
    <citation type="journal article" date="2017" name="Nature">
        <title>The sunflower genome provides insights into oil metabolism, flowering and Asterid evolution.</title>
        <authorList>
            <person name="Badouin H."/>
            <person name="Gouzy J."/>
            <person name="Grassa C.J."/>
            <person name="Murat F."/>
            <person name="Staton S.E."/>
            <person name="Cottret L."/>
            <person name="Lelandais-Briere C."/>
            <person name="Owens G.L."/>
            <person name="Carrere S."/>
            <person name="Mayjonade B."/>
            <person name="Legrand L."/>
            <person name="Gill N."/>
            <person name="Kane N.C."/>
            <person name="Bowers J.E."/>
            <person name="Hubner S."/>
            <person name="Bellec A."/>
            <person name="Berard A."/>
            <person name="Berges H."/>
            <person name="Blanchet N."/>
            <person name="Boniface M.C."/>
            <person name="Brunel D."/>
            <person name="Catrice O."/>
            <person name="Chaidir N."/>
            <person name="Claudel C."/>
            <person name="Donnadieu C."/>
            <person name="Faraut T."/>
            <person name="Fievet G."/>
            <person name="Helmstetter N."/>
            <person name="King M."/>
            <person name="Knapp S.J."/>
            <person name="Lai Z."/>
            <person name="Le Paslier M.C."/>
            <person name="Lippi Y."/>
            <person name="Lorenzon L."/>
            <person name="Mandel J.R."/>
            <person name="Marage G."/>
            <person name="Marchand G."/>
            <person name="Marquand E."/>
            <person name="Bret-Mestries E."/>
            <person name="Morien E."/>
            <person name="Nambeesan S."/>
            <person name="Nguyen T."/>
            <person name="Pegot-Espagnet P."/>
            <person name="Pouilly N."/>
            <person name="Raftis F."/>
            <person name="Sallet E."/>
            <person name="Schiex T."/>
            <person name="Thomas J."/>
            <person name="Vandecasteele C."/>
            <person name="Vares D."/>
            <person name="Vear F."/>
            <person name="Vautrin S."/>
            <person name="Crespi M."/>
            <person name="Mangin B."/>
            <person name="Burke J.M."/>
            <person name="Salse J."/>
            <person name="Munos S."/>
            <person name="Vincourt P."/>
            <person name="Rieseberg L.H."/>
            <person name="Langlade N.B."/>
        </authorList>
    </citation>
    <scope>NUCLEOTIDE SEQUENCE</scope>
    <source>
        <tissue evidence="7">Leaves</tissue>
    </source>
</reference>
<dbReference type="GO" id="GO:0016705">
    <property type="term" value="F:oxidoreductase activity, acting on paired donors, with incorporation or reduction of molecular oxygen"/>
    <property type="evidence" value="ECO:0007669"/>
    <property type="project" value="InterPro"/>
</dbReference>
<keyword evidence="2" id="KW-0479">Metal-binding</keyword>
<dbReference type="Gene3D" id="1.10.630.10">
    <property type="entry name" value="Cytochrome P450"/>
    <property type="match status" value="1"/>
</dbReference>
<keyword evidence="4" id="KW-0408">Iron</keyword>
<evidence type="ECO:0000256" key="4">
    <source>
        <dbReference type="ARBA" id="ARBA00023004"/>
    </source>
</evidence>
<evidence type="ECO:0000256" key="6">
    <source>
        <dbReference type="SAM" id="Phobius"/>
    </source>
</evidence>
<proteinExistence type="predicted"/>
<keyword evidence="8" id="KW-1185">Reference proteome</keyword>
<dbReference type="GO" id="GO:0005506">
    <property type="term" value="F:iron ion binding"/>
    <property type="evidence" value="ECO:0007669"/>
    <property type="project" value="InterPro"/>
</dbReference>
<gene>
    <name evidence="7" type="ORF">HanXRQr2_Chr16g0735771</name>
</gene>
<comment type="caution">
    <text evidence="7">The sequence shown here is derived from an EMBL/GenBank/DDBJ whole genome shotgun (WGS) entry which is preliminary data.</text>
</comment>
<dbReference type="PANTHER" id="PTHR47947:SF43">
    <property type="entry name" value="CYTOCHROME P450-RELATED"/>
    <property type="match status" value="1"/>
</dbReference>
<dbReference type="InterPro" id="IPR036396">
    <property type="entry name" value="Cyt_P450_sf"/>
</dbReference>
<sequence length="125" mass="14709">MAYNYARSLCLSFFLKNELRCLDMLEFQKLEHPRRIFRVSDMVQVDMKQWFGNLVFNVLVRIISGKRFQLNDEEGVQFQNVARKFLELLGTFVVSDFVPFMNLSRLICLCSEIVLIICLILLCSD</sequence>
<keyword evidence="6" id="KW-0472">Membrane</keyword>
<keyword evidence="1" id="KW-0349">Heme</keyword>
<evidence type="ECO:0000256" key="5">
    <source>
        <dbReference type="ARBA" id="ARBA00023033"/>
    </source>
</evidence>
<keyword evidence="5" id="KW-0503">Monooxygenase</keyword>
<evidence type="ECO:0000256" key="3">
    <source>
        <dbReference type="ARBA" id="ARBA00023002"/>
    </source>
</evidence>
<evidence type="ECO:0000256" key="2">
    <source>
        <dbReference type="ARBA" id="ARBA00022723"/>
    </source>
</evidence>
<dbReference type="PANTHER" id="PTHR47947">
    <property type="entry name" value="CYTOCHROME P450 82C3-RELATED"/>
    <property type="match status" value="1"/>
</dbReference>
<keyword evidence="6" id="KW-0812">Transmembrane</keyword>
<accession>A0A9K3DP64</accession>
<dbReference type="GO" id="GO:0004497">
    <property type="term" value="F:monooxygenase activity"/>
    <property type="evidence" value="ECO:0007669"/>
    <property type="project" value="UniProtKB-KW"/>
</dbReference>
<evidence type="ECO:0000313" key="7">
    <source>
        <dbReference type="EMBL" id="KAF5758986.1"/>
    </source>
</evidence>
<name>A0A9K3DP64_HELAN</name>